<name>A0A834SHU2_9FABA</name>
<comment type="caution">
    <text evidence="1">The sequence shown here is derived from an EMBL/GenBank/DDBJ whole genome shotgun (WGS) entry which is preliminary data.</text>
</comment>
<evidence type="ECO:0000313" key="1">
    <source>
        <dbReference type="EMBL" id="KAF7803696.1"/>
    </source>
</evidence>
<gene>
    <name evidence="1" type="ORF">G2W53_042807</name>
</gene>
<accession>A0A834SHU2</accession>
<protein>
    <submittedName>
        <fullName evidence="1">Uncharacterized protein</fullName>
    </submittedName>
</protein>
<reference evidence="1" key="1">
    <citation type="submission" date="2020-09" db="EMBL/GenBank/DDBJ databases">
        <title>Genome-Enabled Discovery of Anthraquinone Biosynthesis in Senna tora.</title>
        <authorList>
            <person name="Kang S.-H."/>
            <person name="Pandey R.P."/>
            <person name="Lee C.-M."/>
            <person name="Sim J.-S."/>
            <person name="Jeong J.-T."/>
            <person name="Choi B.-S."/>
            <person name="Jung M."/>
            <person name="Ginzburg D."/>
            <person name="Zhao K."/>
            <person name="Won S.Y."/>
            <person name="Oh T.-J."/>
            <person name="Yu Y."/>
            <person name="Kim N.-H."/>
            <person name="Lee O.R."/>
            <person name="Lee T.-H."/>
            <person name="Bashyal P."/>
            <person name="Kim T.-S."/>
            <person name="Lee W.-H."/>
            <person name="Kawkins C."/>
            <person name="Kim C.-K."/>
            <person name="Kim J.S."/>
            <person name="Ahn B.O."/>
            <person name="Rhee S.Y."/>
            <person name="Sohng J.K."/>
        </authorList>
    </citation>
    <scope>NUCLEOTIDE SEQUENCE</scope>
    <source>
        <tissue evidence="1">Leaf</tissue>
    </source>
</reference>
<evidence type="ECO:0000313" key="2">
    <source>
        <dbReference type="Proteomes" id="UP000634136"/>
    </source>
</evidence>
<dbReference type="AlphaFoldDB" id="A0A834SHU2"/>
<proteinExistence type="predicted"/>
<organism evidence="1 2">
    <name type="scientific">Senna tora</name>
    <dbReference type="NCBI Taxonomy" id="362788"/>
    <lineage>
        <taxon>Eukaryota</taxon>
        <taxon>Viridiplantae</taxon>
        <taxon>Streptophyta</taxon>
        <taxon>Embryophyta</taxon>
        <taxon>Tracheophyta</taxon>
        <taxon>Spermatophyta</taxon>
        <taxon>Magnoliopsida</taxon>
        <taxon>eudicotyledons</taxon>
        <taxon>Gunneridae</taxon>
        <taxon>Pentapetalae</taxon>
        <taxon>rosids</taxon>
        <taxon>fabids</taxon>
        <taxon>Fabales</taxon>
        <taxon>Fabaceae</taxon>
        <taxon>Caesalpinioideae</taxon>
        <taxon>Cassia clade</taxon>
        <taxon>Senna</taxon>
    </lineage>
</organism>
<dbReference type="EMBL" id="JAAIUW010000013">
    <property type="protein sequence ID" value="KAF7803696.1"/>
    <property type="molecule type" value="Genomic_DNA"/>
</dbReference>
<keyword evidence="2" id="KW-1185">Reference proteome</keyword>
<sequence length="42" mass="4989">MGKLMSAYVSYGGFKESKRSDLHRLFNLNYSDERCRFSLHLM</sequence>
<dbReference type="Proteomes" id="UP000634136">
    <property type="component" value="Unassembled WGS sequence"/>
</dbReference>